<keyword evidence="1" id="KW-0732">Signal</keyword>
<proteinExistence type="predicted"/>
<name>A0A224XZL4_9HEMI</name>
<sequence length="174" mass="18404">MATVTLQPFFMLFSLCGANASSSRISLSSSTFTLKSHSCDFPKTLSSLVKSSVFILVDVSETPGDSLLVALFPGALDDFSCICEKLFFDFARLLIFDFDFSGVSVFSAVCTFSALVSFSTPGNFSILGVNFSSASSLDETCLSNSSRAVSSERLSGCTMDGSDTTAVPCSICLI</sequence>
<feature type="chain" id="PRO_5011968289" evidence="1">
    <location>
        <begin position="21"/>
        <end position="174"/>
    </location>
</feature>
<dbReference type="EMBL" id="GFTR01002887">
    <property type="protein sequence ID" value="JAW13539.1"/>
    <property type="molecule type" value="Transcribed_RNA"/>
</dbReference>
<accession>A0A224XZL4</accession>
<evidence type="ECO:0000313" key="2">
    <source>
        <dbReference type="EMBL" id="JAW13539.1"/>
    </source>
</evidence>
<protein>
    <submittedName>
        <fullName evidence="2">Putative secreted protein</fullName>
    </submittedName>
</protein>
<reference evidence="2" key="1">
    <citation type="journal article" date="2018" name="PLoS Negl. Trop. Dis.">
        <title>An insight into the salivary gland and fat body transcriptome of Panstrongylus lignarius (Hemiptera: Heteroptera), the main vector of Chagas disease in Peru.</title>
        <authorList>
            <person name="Nevoa J.C."/>
            <person name="Mendes M.T."/>
            <person name="da Silva M.V."/>
            <person name="Soares S.C."/>
            <person name="Oliveira C.J.F."/>
            <person name="Ribeiro J.M.C."/>
        </authorList>
    </citation>
    <scope>NUCLEOTIDE SEQUENCE</scope>
</reference>
<evidence type="ECO:0000256" key="1">
    <source>
        <dbReference type="SAM" id="SignalP"/>
    </source>
</evidence>
<feature type="signal peptide" evidence="1">
    <location>
        <begin position="1"/>
        <end position="20"/>
    </location>
</feature>
<dbReference type="AlphaFoldDB" id="A0A224XZL4"/>
<organism evidence="2">
    <name type="scientific">Panstrongylus lignarius</name>
    <dbReference type="NCBI Taxonomy" id="156445"/>
    <lineage>
        <taxon>Eukaryota</taxon>
        <taxon>Metazoa</taxon>
        <taxon>Ecdysozoa</taxon>
        <taxon>Arthropoda</taxon>
        <taxon>Hexapoda</taxon>
        <taxon>Insecta</taxon>
        <taxon>Pterygota</taxon>
        <taxon>Neoptera</taxon>
        <taxon>Paraneoptera</taxon>
        <taxon>Hemiptera</taxon>
        <taxon>Heteroptera</taxon>
        <taxon>Panheteroptera</taxon>
        <taxon>Cimicomorpha</taxon>
        <taxon>Reduviidae</taxon>
        <taxon>Triatominae</taxon>
        <taxon>Panstrongylus</taxon>
    </lineage>
</organism>